<accession>D6PJN0</accession>
<sequence length="97" mass="10639">MRRDKLQSLKSEGVQGGNMGGDAVCDYPGCGTAGEIISRLSPEGYLVATGKKAYSFREAYRRFHYCGKCHDELMGGVWSRVRKPDDKKDGHVAPTAI</sequence>
<organism evidence="1">
    <name type="scientific">uncultured organism MedDCM-OCT-S04-C1</name>
    <dbReference type="NCBI Taxonomy" id="743604"/>
    <lineage>
        <taxon>unclassified sequences</taxon>
        <taxon>environmental samples</taxon>
    </lineage>
</organism>
<proteinExistence type="predicted"/>
<protein>
    <submittedName>
        <fullName evidence="1">Uncharacterized protein</fullName>
    </submittedName>
</protein>
<dbReference type="AlphaFoldDB" id="D6PJN0"/>
<dbReference type="EMBL" id="GU943111">
    <property type="protein sequence ID" value="ADD95931.1"/>
    <property type="molecule type" value="Genomic_DNA"/>
</dbReference>
<name>D6PJN0_9ZZZZ</name>
<evidence type="ECO:0000313" key="1">
    <source>
        <dbReference type="EMBL" id="ADD95931.1"/>
    </source>
</evidence>
<reference evidence="1" key="1">
    <citation type="journal article" date="2010" name="ISME J.">
        <title>Metagenome of the Mediterranean deep chlorophyll maximum studied by direct and fosmid library 454 pyrosequencing.</title>
        <authorList>
            <person name="Ghai R."/>
            <person name="Martin-Cuadrado A.B."/>
            <person name="Molto A.G."/>
            <person name="Heredia I.G."/>
            <person name="Cabrera R."/>
            <person name="Martin J."/>
            <person name="Verdu M."/>
            <person name="Deschamps P."/>
            <person name="Moreira D."/>
            <person name="Lopez-Garcia P."/>
            <person name="Mira A."/>
            <person name="Rodriguez-Valera F."/>
        </authorList>
    </citation>
    <scope>NUCLEOTIDE SEQUENCE</scope>
</reference>